<comment type="caution">
    <text evidence="7">The sequence shown here is derived from an EMBL/GenBank/DDBJ whole genome shotgun (WGS) entry which is preliminary data.</text>
</comment>
<dbReference type="OrthoDB" id="116519at2157"/>
<proteinExistence type="predicted"/>
<evidence type="ECO:0000259" key="6">
    <source>
        <dbReference type="Pfam" id="PF04893"/>
    </source>
</evidence>
<keyword evidence="3 5" id="KW-1133">Transmembrane helix</keyword>
<evidence type="ECO:0000313" key="7">
    <source>
        <dbReference type="EMBL" id="ELZ86569.1"/>
    </source>
</evidence>
<keyword evidence="2 5" id="KW-0812">Transmembrane</keyword>
<dbReference type="STRING" id="1230453.C453_05509"/>
<dbReference type="Proteomes" id="UP000011612">
    <property type="component" value="Unassembled WGS sequence"/>
</dbReference>
<keyword evidence="8" id="KW-1185">Reference proteome</keyword>
<dbReference type="Pfam" id="PF04893">
    <property type="entry name" value="Yip1"/>
    <property type="match status" value="1"/>
</dbReference>
<dbReference type="InterPro" id="IPR006977">
    <property type="entry name" value="Yip1_dom"/>
</dbReference>
<dbReference type="AlphaFoldDB" id="M0HTY0"/>
<dbReference type="EMBL" id="AOLK01000012">
    <property type="protein sequence ID" value="ELZ86569.1"/>
    <property type="molecule type" value="Genomic_DNA"/>
</dbReference>
<organism evidence="7 8">
    <name type="scientific">Haloferax elongans ATCC BAA-1513</name>
    <dbReference type="NCBI Taxonomy" id="1230453"/>
    <lineage>
        <taxon>Archaea</taxon>
        <taxon>Methanobacteriati</taxon>
        <taxon>Methanobacteriota</taxon>
        <taxon>Stenosarchaea group</taxon>
        <taxon>Halobacteria</taxon>
        <taxon>Halobacteriales</taxon>
        <taxon>Haloferacaceae</taxon>
        <taxon>Haloferax</taxon>
    </lineage>
</organism>
<evidence type="ECO:0000256" key="3">
    <source>
        <dbReference type="ARBA" id="ARBA00022989"/>
    </source>
</evidence>
<feature type="transmembrane region" description="Helical" evidence="5">
    <location>
        <begin position="224"/>
        <end position="243"/>
    </location>
</feature>
<name>M0HTY0_HALEO</name>
<evidence type="ECO:0000313" key="8">
    <source>
        <dbReference type="Proteomes" id="UP000011612"/>
    </source>
</evidence>
<feature type="transmembrane region" description="Helical" evidence="5">
    <location>
        <begin position="146"/>
        <end position="170"/>
    </location>
</feature>
<evidence type="ECO:0000256" key="2">
    <source>
        <dbReference type="ARBA" id="ARBA00022692"/>
    </source>
</evidence>
<reference evidence="7 8" key="1">
    <citation type="journal article" date="2014" name="PLoS Genet.">
        <title>Phylogenetically driven sequencing of extremely halophilic archaea reveals strategies for static and dynamic osmo-response.</title>
        <authorList>
            <person name="Becker E.A."/>
            <person name="Seitzer P.M."/>
            <person name="Tritt A."/>
            <person name="Larsen D."/>
            <person name="Krusor M."/>
            <person name="Yao A.I."/>
            <person name="Wu D."/>
            <person name="Madern D."/>
            <person name="Eisen J.A."/>
            <person name="Darling A.E."/>
            <person name="Facciotti M.T."/>
        </authorList>
    </citation>
    <scope>NUCLEOTIDE SEQUENCE [LARGE SCALE GENOMIC DNA]</scope>
    <source>
        <strain evidence="7 8">ATCC BAA-1513</strain>
    </source>
</reference>
<dbReference type="PATRIC" id="fig|1230453.4.peg.1050"/>
<dbReference type="GO" id="GO:0016020">
    <property type="term" value="C:membrane"/>
    <property type="evidence" value="ECO:0007669"/>
    <property type="project" value="UniProtKB-SubCell"/>
</dbReference>
<comment type="subcellular location">
    <subcellularLocation>
        <location evidence="1">Membrane</location>
        <topology evidence="1">Multi-pass membrane protein</topology>
    </subcellularLocation>
</comment>
<accession>M0HTY0</accession>
<dbReference type="RefSeq" id="WP_008323200.1">
    <property type="nucleotide sequence ID" value="NZ_AOLK01000012.1"/>
</dbReference>
<feature type="transmembrane region" description="Helical" evidence="5">
    <location>
        <begin position="190"/>
        <end position="212"/>
    </location>
</feature>
<evidence type="ECO:0000256" key="4">
    <source>
        <dbReference type="ARBA" id="ARBA00023136"/>
    </source>
</evidence>
<evidence type="ECO:0000256" key="1">
    <source>
        <dbReference type="ARBA" id="ARBA00004141"/>
    </source>
</evidence>
<feature type="transmembrane region" description="Helical" evidence="5">
    <location>
        <begin position="27"/>
        <end position="49"/>
    </location>
</feature>
<keyword evidence="4 5" id="KW-0472">Membrane</keyword>
<protein>
    <recommendedName>
        <fullName evidence="6">Yip1 domain-containing protein</fullName>
    </recommendedName>
</protein>
<evidence type="ECO:0000256" key="5">
    <source>
        <dbReference type="SAM" id="Phobius"/>
    </source>
</evidence>
<gene>
    <name evidence="7" type="ORF">C453_05509</name>
</gene>
<feature type="domain" description="Yip1" evidence="6">
    <location>
        <begin position="8"/>
        <end position="242"/>
    </location>
</feature>
<sequence>MTGPRTPLLKPREYFASKTPPLDLGKAVVAVAVVTLVLAAGIGGILWTFTHQLDQQITVDNPEHHPEWACEKYEDGGPFDDMSSPEGCDPAVSEQIQRPLGELVWEEFSWVPWATLVLVPLVWLVEGSMLHVGSSLVGGEGRFTDSLAVAGWGMVPTVGRILAVGVFITYQFRNLSLPSDPEGATQAIQASLSGLDLVSGAIMLVVVAWATYIRTYGLARARDLSVENAAVVTVGLSLVGLLFEFM</sequence>